<evidence type="ECO:0000256" key="4">
    <source>
        <dbReference type="ARBA" id="ARBA00022833"/>
    </source>
</evidence>
<keyword evidence="3 9" id="KW-0863">Zinc-finger</keyword>
<dbReference type="SMART" id="SM00401">
    <property type="entry name" value="ZnF_GATA"/>
    <property type="match status" value="1"/>
</dbReference>
<dbReference type="GO" id="GO:0043565">
    <property type="term" value="F:sequence-specific DNA binding"/>
    <property type="evidence" value="ECO:0007669"/>
    <property type="project" value="InterPro"/>
</dbReference>
<feature type="region of interest" description="Disordered" evidence="10">
    <location>
        <begin position="264"/>
        <end position="307"/>
    </location>
</feature>
<dbReference type="PANTHER" id="PTHR13859:SF11">
    <property type="entry name" value="GRUNGE, ISOFORM J"/>
    <property type="match status" value="1"/>
</dbReference>
<dbReference type="SMART" id="SM00717">
    <property type="entry name" value="SANT"/>
    <property type="match status" value="1"/>
</dbReference>
<comment type="subcellular location">
    <subcellularLocation>
        <location evidence="1">Nucleus</location>
    </subcellularLocation>
</comment>
<protein>
    <recommendedName>
        <fullName evidence="17">Arginine-glutamic acid dipeptide repeats protein</fullName>
    </recommendedName>
</protein>
<feature type="domain" description="GATA-type" evidence="11">
    <location>
        <begin position="497"/>
        <end position="547"/>
    </location>
</feature>
<dbReference type="GO" id="GO:0005634">
    <property type="term" value="C:nucleus"/>
    <property type="evidence" value="ECO:0007669"/>
    <property type="project" value="UniProtKB-SubCell"/>
</dbReference>
<keyword evidence="2" id="KW-0479">Metal-binding</keyword>
<dbReference type="Pfam" id="PF01448">
    <property type="entry name" value="ELM2"/>
    <property type="match status" value="1"/>
</dbReference>
<evidence type="ECO:0000256" key="3">
    <source>
        <dbReference type="ARBA" id="ARBA00022771"/>
    </source>
</evidence>
<feature type="compositionally biased region" description="Polar residues" evidence="10">
    <location>
        <begin position="731"/>
        <end position="743"/>
    </location>
</feature>
<evidence type="ECO:0000259" key="11">
    <source>
        <dbReference type="PROSITE" id="PS50114"/>
    </source>
</evidence>
<dbReference type="CDD" id="cd00202">
    <property type="entry name" value="ZnF_GATA"/>
    <property type="match status" value="1"/>
</dbReference>
<feature type="domain" description="ELM2" evidence="13">
    <location>
        <begin position="241"/>
        <end position="378"/>
    </location>
</feature>
<dbReference type="InterPro" id="IPR000949">
    <property type="entry name" value="ELM2_dom"/>
</dbReference>
<dbReference type="GO" id="GO:0003682">
    <property type="term" value="F:chromatin binding"/>
    <property type="evidence" value="ECO:0007669"/>
    <property type="project" value="InterPro"/>
</dbReference>
<dbReference type="PROSITE" id="PS51038">
    <property type="entry name" value="BAH"/>
    <property type="match status" value="1"/>
</dbReference>
<evidence type="ECO:0000256" key="7">
    <source>
        <dbReference type="ARBA" id="ARBA00023163"/>
    </source>
</evidence>
<feature type="compositionally biased region" description="Pro residues" evidence="10">
    <location>
        <begin position="62"/>
        <end position="80"/>
    </location>
</feature>
<proteinExistence type="predicted"/>
<dbReference type="EnsemblMetazoa" id="XM_019993435.1">
    <property type="protein sequence ID" value="XP_019848994.1"/>
    <property type="gene ID" value="LOC105316803"/>
</dbReference>
<feature type="region of interest" description="Disordered" evidence="10">
    <location>
        <begin position="994"/>
        <end position="1026"/>
    </location>
</feature>
<dbReference type="Gene3D" id="1.10.10.60">
    <property type="entry name" value="Homeodomain-like"/>
    <property type="match status" value="1"/>
</dbReference>
<name>A0A1X7VGQ5_AMPQE</name>
<feature type="compositionally biased region" description="Basic residues" evidence="10">
    <location>
        <begin position="1009"/>
        <end position="1021"/>
    </location>
</feature>
<dbReference type="GO" id="GO:0003714">
    <property type="term" value="F:transcription corepressor activity"/>
    <property type="evidence" value="ECO:0007669"/>
    <property type="project" value="TreeGrafter"/>
</dbReference>
<feature type="region of interest" description="Disordered" evidence="10">
    <location>
        <begin position="809"/>
        <end position="831"/>
    </location>
</feature>
<dbReference type="PROSITE" id="PS51156">
    <property type="entry name" value="ELM2"/>
    <property type="match status" value="1"/>
</dbReference>
<evidence type="ECO:0000259" key="14">
    <source>
        <dbReference type="PROSITE" id="PS51293"/>
    </source>
</evidence>
<dbReference type="SUPFAM" id="SSF46689">
    <property type="entry name" value="Homeodomain-like"/>
    <property type="match status" value="1"/>
</dbReference>
<dbReference type="OrthoDB" id="6147534at2759"/>
<evidence type="ECO:0008006" key="17">
    <source>
        <dbReference type="Google" id="ProtNLM"/>
    </source>
</evidence>
<dbReference type="STRING" id="400682.A0A1X7VGQ5"/>
<feature type="region of interest" description="Disordered" evidence="10">
    <location>
        <begin position="1"/>
        <end position="105"/>
    </location>
</feature>
<feature type="compositionally biased region" description="Acidic residues" evidence="10">
    <location>
        <begin position="690"/>
        <end position="704"/>
    </location>
</feature>
<keyword evidence="4" id="KW-0862">Zinc</keyword>
<reference evidence="16" key="1">
    <citation type="journal article" date="2010" name="Nature">
        <title>The Amphimedon queenslandica genome and the evolution of animal complexity.</title>
        <authorList>
            <person name="Srivastava M."/>
            <person name="Simakov O."/>
            <person name="Chapman J."/>
            <person name="Fahey B."/>
            <person name="Gauthier M.E."/>
            <person name="Mitros T."/>
            <person name="Richards G.S."/>
            <person name="Conaco C."/>
            <person name="Dacre M."/>
            <person name="Hellsten U."/>
            <person name="Larroux C."/>
            <person name="Putnam N.H."/>
            <person name="Stanke M."/>
            <person name="Adamska M."/>
            <person name="Darling A."/>
            <person name="Degnan S.M."/>
            <person name="Oakley T.H."/>
            <person name="Plachetzki D.C."/>
            <person name="Zhai Y."/>
            <person name="Adamski M."/>
            <person name="Calcino A."/>
            <person name="Cummins S.F."/>
            <person name="Goodstein D.M."/>
            <person name="Harris C."/>
            <person name="Jackson D.J."/>
            <person name="Leys S.P."/>
            <person name="Shu S."/>
            <person name="Woodcroft B.J."/>
            <person name="Vervoort M."/>
            <person name="Kosik K.S."/>
            <person name="Manning G."/>
            <person name="Degnan B.M."/>
            <person name="Rokhsar D.S."/>
        </authorList>
    </citation>
    <scope>NUCLEOTIDE SEQUENCE [LARGE SCALE GENOMIC DNA]</scope>
</reference>
<dbReference type="PANTHER" id="PTHR13859">
    <property type="entry name" value="ATROPHIN-RELATED"/>
    <property type="match status" value="1"/>
</dbReference>
<dbReference type="InParanoid" id="A0A1X7VGQ5"/>
<dbReference type="InterPro" id="IPR001025">
    <property type="entry name" value="BAH_dom"/>
</dbReference>
<dbReference type="InterPro" id="IPR001005">
    <property type="entry name" value="SANT/Myb"/>
</dbReference>
<keyword evidence="7" id="KW-0804">Transcription</keyword>
<evidence type="ECO:0000256" key="1">
    <source>
        <dbReference type="ARBA" id="ARBA00004123"/>
    </source>
</evidence>
<sequence>MPGKNFKKQDPRNGKKGRKTRGNSAPVPPSASSSKMSNKPPPSSSGAQTRGRRTNNSQKGRPPVPAAANKPPPVSAPPPNSKKNGGSNGKGGPGGSMKSKKKTPDYSCYTAEDQTVYKPGDYAYVDSQQSDQPYHICLINSFKGTRKDTVTAEVKWFYRVCELPEAVYYQLMEDRKLSEYAATFALTSIRDRELFAAFNVDTHPAHLFRGKCVVEEFSTITDMASFLPLENHFFYQHGYKPESRRMTKMDEFSFIPYSQQAELPDYKPFSDSEEKEDSNKQDGEHKETKKLDRYSVSDQTSPPSETLIWKTNIDDDNLLMYLRAARSVALHAGVCMQGLVRDGYMAASSDETTQRAFDVLHSNDYDTEKALLAIIKKPNVGKLHRKKNWSKEHSLLFAKGMRQFGKNFRKIKNELLPNKEITELIEYYYYWKKTTAGLSSRNTRKQRKQFHIRMSRAMMKPEDKSPEPEKEFIDVSSGEEDEMIDDEGEKCFVYHACRHCYSTESSSWHHSGSNKTILCNDCRLYFRKYSCMRPLTVKREPPAFMFKDYHVALAEESRRKTRNSNNVRLPHAGLRNGKIFSKSDSDEDEEGSETSEFSSTESFEVPISTKKRNRELQQRRSLMDLLDNDNKTAANISGGMAGGGASEGEASASSEPSEKKIKEEKDQQREGAASDEDGGGSGPSTSYARDDDEFEEGVMEEEDDNGRKSLEEQQSSSQSPESSGEERTGPLSATTPKSSVPFSKAFQTLTHTPIPQNPIPQSFMRVSKDTESSCARTDLVYVHPSPEERKALAQPQKAIPHHIPHLSFGQPELPPSNPIPPAPQLQTQTTSTKQQVPTITTYDPHLPSGPGHFIGFPMPPALTPTIPPGADPASIVAMARQFPPHMAREDIFIWQQQQQQQQALAMAMQKQLETGAAQHVAFQPGAGGPHILQSATEHGNQQQQGMIFQFPTPEEMTRLQRSGHTLHSLPEGVIAAHPHHPFHPIVATPTIVMDTGAHHHDDGPSSSSSHHHQPGAHHHPHQPLSLSLLPNNMVAANLEALQQQQQQQLLLQQQQNPQVALISQEHFQDLQRRYLLYMQEYQKNPSIINNPNFQNVVSQYQQLEQYILLQQQQQQQQQQELLLQQELLKHQQQQQQKYAHQSSSGSSTSSSAAARPGVIMNLHTTGNRS</sequence>
<dbReference type="FunFam" id="1.10.10.60:FF:000012">
    <property type="entry name" value="Metastasis-associated 1 family, member 3"/>
    <property type="match status" value="1"/>
</dbReference>
<dbReference type="SMART" id="SM00439">
    <property type="entry name" value="BAH"/>
    <property type="match status" value="1"/>
</dbReference>
<feature type="compositionally biased region" description="Low complexity" evidence="10">
    <location>
        <begin position="1134"/>
        <end position="1154"/>
    </location>
</feature>
<feature type="compositionally biased region" description="Basic and acidic residues" evidence="10">
    <location>
        <begin position="656"/>
        <end position="669"/>
    </location>
</feature>
<dbReference type="eggNOG" id="KOG2133">
    <property type="taxonomic scope" value="Eukaryota"/>
</dbReference>
<dbReference type="Gene3D" id="2.30.30.490">
    <property type="match status" value="1"/>
</dbReference>
<dbReference type="InterPro" id="IPR043151">
    <property type="entry name" value="BAH_sf"/>
</dbReference>
<evidence type="ECO:0000256" key="9">
    <source>
        <dbReference type="PROSITE-ProRule" id="PRU00094"/>
    </source>
</evidence>
<evidence type="ECO:0000256" key="6">
    <source>
        <dbReference type="ARBA" id="ARBA00023125"/>
    </source>
</evidence>
<dbReference type="InterPro" id="IPR009057">
    <property type="entry name" value="Homeodomain-like_sf"/>
</dbReference>
<evidence type="ECO:0000313" key="15">
    <source>
        <dbReference type="EnsemblMetazoa" id="Aqu2.1.39143_001"/>
    </source>
</evidence>
<evidence type="ECO:0000256" key="5">
    <source>
        <dbReference type="ARBA" id="ARBA00023015"/>
    </source>
</evidence>
<keyword evidence="5" id="KW-0805">Transcription regulation</keyword>
<keyword evidence="16" id="KW-1185">Reference proteome</keyword>
<keyword evidence="8" id="KW-0539">Nucleus</keyword>
<gene>
    <name evidence="15" type="primary">105316803</name>
</gene>
<evidence type="ECO:0000313" key="16">
    <source>
        <dbReference type="Proteomes" id="UP000007879"/>
    </source>
</evidence>
<dbReference type="InterPro" id="IPR013088">
    <property type="entry name" value="Znf_NHR/GATA"/>
</dbReference>
<feature type="region of interest" description="Disordered" evidence="10">
    <location>
        <begin position="1134"/>
        <end position="1169"/>
    </location>
</feature>
<evidence type="ECO:0000256" key="10">
    <source>
        <dbReference type="SAM" id="MobiDB-lite"/>
    </source>
</evidence>
<dbReference type="PROSITE" id="PS50114">
    <property type="entry name" value="GATA_ZN_FINGER_2"/>
    <property type="match status" value="1"/>
</dbReference>
<dbReference type="Pfam" id="PF00320">
    <property type="entry name" value="GATA"/>
    <property type="match status" value="1"/>
</dbReference>
<feature type="region of interest" description="Disordered" evidence="10">
    <location>
        <begin position="557"/>
        <end position="743"/>
    </location>
</feature>
<feature type="compositionally biased region" description="Low complexity" evidence="10">
    <location>
        <begin position="594"/>
        <end position="604"/>
    </location>
</feature>
<feature type="compositionally biased region" description="Gly residues" evidence="10">
    <location>
        <begin position="86"/>
        <end position="95"/>
    </location>
</feature>
<dbReference type="Proteomes" id="UP000007879">
    <property type="component" value="Unassembled WGS sequence"/>
</dbReference>
<organism evidence="15">
    <name type="scientific">Amphimedon queenslandica</name>
    <name type="common">Sponge</name>
    <dbReference type="NCBI Taxonomy" id="400682"/>
    <lineage>
        <taxon>Eukaryota</taxon>
        <taxon>Metazoa</taxon>
        <taxon>Porifera</taxon>
        <taxon>Demospongiae</taxon>
        <taxon>Heteroscleromorpha</taxon>
        <taxon>Haplosclerida</taxon>
        <taxon>Niphatidae</taxon>
        <taxon>Amphimedon</taxon>
    </lineage>
</organism>
<evidence type="ECO:0000259" key="12">
    <source>
        <dbReference type="PROSITE" id="PS51038"/>
    </source>
</evidence>
<feature type="compositionally biased region" description="Low complexity" evidence="10">
    <location>
        <begin position="712"/>
        <end position="722"/>
    </location>
</feature>
<feature type="compositionally biased region" description="Pro residues" evidence="10">
    <location>
        <begin position="812"/>
        <end position="823"/>
    </location>
</feature>
<evidence type="ECO:0000256" key="8">
    <source>
        <dbReference type="ARBA" id="ARBA00023242"/>
    </source>
</evidence>
<feature type="domain" description="SANT" evidence="14">
    <location>
        <begin position="384"/>
        <end position="436"/>
    </location>
</feature>
<dbReference type="AlphaFoldDB" id="A0A1X7VGQ5"/>
<evidence type="ECO:0000256" key="2">
    <source>
        <dbReference type="ARBA" id="ARBA00022723"/>
    </source>
</evidence>
<feature type="domain" description="BAH" evidence="12">
    <location>
        <begin position="115"/>
        <end position="250"/>
    </location>
</feature>
<dbReference type="KEGG" id="aqu:105316803"/>
<dbReference type="InterPro" id="IPR000679">
    <property type="entry name" value="Znf_GATA"/>
</dbReference>
<dbReference type="Gene3D" id="4.10.1240.50">
    <property type="match status" value="1"/>
</dbReference>
<dbReference type="SUPFAM" id="SSF57716">
    <property type="entry name" value="Glucocorticoid receptor-like (DNA-binding domain)"/>
    <property type="match status" value="1"/>
</dbReference>
<feature type="compositionally biased region" description="Basic and acidic residues" evidence="10">
    <location>
        <begin position="264"/>
        <end position="295"/>
    </location>
</feature>
<dbReference type="Gene3D" id="3.30.50.10">
    <property type="entry name" value="Erythroid Transcription Factor GATA-1, subunit A"/>
    <property type="match status" value="1"/>
</dbReference>
<keyword evidence="6" id="KW-0238">DNA-binding</keyword>
<evidence type="ECO:0000259" key="13">
    <source>
        <dbReference type="PROSITE" id="PS51156"/>
    </source>
</evidence>
<dbReference type="PROSITE" id="PS51293">
    <property type="entry name" value="SANT"/>
    <property type="match status" value="1"/>
</dbReference>
<reference evidence="15" key="2">
    <citation type="submission" date="2017-05" db="UniProtKB">
        <authorList>
            <consortium name="EnsemblMetazoa"/>
        </authorList>
    </citation>
    <scope>IDENTIFICATION</scope>
</reference>
<dbReference type="EnsemblMetazoa" id="Aqu2.1.39143_001">
    <property type="protein sequence ID" value="Aqu2.1.39143_001"/>
    <property type="gene ID" value="Aqu2.1.39143"/>
</dbReference>
<dbReference type="GO" id="GO:0008270">
    <property type="term" value="F:zinc ion binding"/>
    <property type="evidence" value="ECO:0007669"/>
    <property type="project" value="UniProtKB-KW"/>
</dbReference>
<dbReference type="InterPro" id="IPR017884">
    <property type="entry name" value="SANT_dom"/>
</dbReference>
<accession>A0A1X7VGQ5</accession>
<dbReference type="Pfam" id="PF01426">
    <property type="entry name" value="BAH"/>
    <property type="match status" value="1"/>
</dbReference>